<evidence type="ECO:0000256" key="1">
    <source>
        <dbReference type="SAM" id="MobiDB-lite"/>
    </source>
</evidence>
<feature type="region of interest" description="Disordered" evidence="1">
    <location>
        <begin position="177"/>
        <end position="221"/>
    </location>
</feature>
<gene>
    <name evidence="2" type="ORF">D9613_008920</name>
</gene>
<accession>A0A8H4QV26</accession>
<proteinExistence type="predicted"/>
<reference evidence="2 3" key="1">
    <citation type="submission" date="2019-12" db="EMBL/GenBank/DDBJ databases">
        <authorList>
            <person name="Floudas D."/>
            <person name="Bentzer J."/>
            <person name="Ahren D."/>
            <person name="Johansson T."/>
            <person name="Persson P."/>
            <person name="Tunlid A."/>
        </authorList>
    </citation>
    <scope>NUCLEOTIDE SEQUENCE [LARGE SCALE GENOMIC DNA]</scope>
    <source>
        <strain evidence="2 3">CBS 102.39</strain>
    </source>
</reference>
<dbReference type="AlphaFoldDB" id="A0A8H4QV26"/>
<dbReference type="Proteomes" id="UP000521872">
    <property type="component" value="Unassembled WGS sequence"/>
</dbReference>
<evidence type="ECO:0000313" key="2">
    <source>
        <dbReference type="EMBL" id="KAF4616882.1"/>
    </source>
</evidence>
<name>A0A8H4QV26_9AGAR</name>
<evidence type="ECO:0000313" key="3">
    <source>
        <dbReference type="Proteomes" id="UP000521872"/>
    </source>
</evidence>
<sequence>MAAVAIPTAPEPAQGIETTSDTTKAIRITSHGKMKLWVGYSLSFFEDLQEHKKIVFHTLPASMDYQGKLVEESGKQTTSSNKMSTLSLIPRLVSVVEIIKREFMKHLDSTKSARMLGLHQYNEIGHLETQGHPVEGETEAQRSESIIQALSGKSHPKQKQTPFMRITLSLEEQPGLVDAGATYQPPSRRKVSKSAKTRAKKRAKKEAALAEKQAANESDAE</sequence>
<organism evidence="2 3">
    <name type="scientific">Agrocybe pediades</name>
    <dbReference type="NCBI Taxonomy" id="84607"/>
    <lineage>
        <taxon>Eukaryota</taxon>
        <taxon>Fungi</taxon>
        <taxon>Dikarya</taxon>
        <taxon>Basidiomycota</taxon>
        <taxon>Agaricomycotina</taxon>
        <taxon>Agaricomycetes</taxon>
        <taxon>Agaricomycetidae</taxon>
        <taxon>Agaricales</taxon>
        <taxon>Agaricineae</taxon>
        <taxon>Strophariaceae</taxon>
        <taxon>Agrocybe</taxon>
    </lineage>
</organism>
<dbReference type="EMBL" id="JAACJL010000031">
    <property type="protein sequence ID" value="KAF4616882.1"/>
    <property type="molecule type" value="Genomic_DNA"/>
</dbReference>
<feature type="compositionally biased region" description="Low complexity" evidence="1">
    <location>
        <begin position="210"/>
        <end position="221"/>
    </location>
</feature>
<comment type="caution">
    <text evidence="2">The sequence shown here is derived from an EMBL/GenBank/DDBJ whole genome shotgun (WGS) entry which is preliminary data.</text>
</comment>
<feature type="compositionally biased region" description="Basic residues" evidence="1">
    <location>
        <begin position="187"/>
        <end position="204"/>
    </location>
</feature>
<keyword evidence="3" id="KW-1185">Reference proteome</keyword>
<protein>
    <submittedName>
        <fullName evidence="2">Uncharacterized protein</fullName>
    </submittedName>
</protein>